<dbReference type="SMART" id="SM00331">
    <property type="entry name" value="PP2C_SIG"/>
    <property type="match status" value="1"/>
</dbReference>
<dbReference type="CDD" id="cd00143">
    <property type="entry name" value="PP2Cc"/>
    <property type="match status" value="1"/>
</dbReference>
<dbReference type="PROSITE" id="PS51746">
    <property type="entry name" value="PPM_2"/>
    <property type="match status" value="1"/>
</dbReference>
<comment type="caution">
    <text evidence="2">The sequence shown here is derived from an EMBL/GenBank/DDBJ whole genome shotgun (WGS) entry which is preliminary data.</text>
</comment>
<protein>
    <submittedName>
        <fullName evidence="2">Protein-serine/threonine phosphatase</fullName>
    </submittedName>
</protein>
<name>A0A916UN19_9BURK</name>
<dbReference type="Proteomes" id="UP000637423">
    <property type="component" value="Unassembled WGS sequence"/>
</dbReference>
<evidence type="ECO:0000259" key="1">
    <source>
        <dbReference type="PROSITE" id="PS51746"/>
    </source>
</evidence>
<dbReference type="Gene3D" id="3.60.40.10">
    <property type="entry name" value="PPM-type phosphatase domain"/>
    <property type="match status" value="1"/>
</dbReference>
<dbReference type="InterPro" id="IPR001932">
    <property type="entry name" value="PPM-type_phosphatase-like_dom"/>
</dbReference>
<feature type="domain" description="PPM-type phosphatase" evidence="1">
    <location>
        <begin position="20"/>
        <end position="276"/>
    </location>
</feature>
<organism evidence="2 3">
    <name type="scientific">Undibacterium terreum</name>
    <dbReference type="NCBI Taxonomy" id="1224302"/>
    <lineage>
        <taxon>Bacteria</taxon>
        <taxon>Pseudomonadati</taxon>
        <taxon>Pseudomonadota</taxon>
        <taxon>Betaproteobacteria</taxon>
        <taxon>Burkholderiales</taxon>
        <taxon>Oxalobacteraceae</taxon>
        <taxon>Undibacterium</taxon>
    </lineage>
</organism>
<evidence type="ECO:0000313" key="2">
    <source>
        <dbReference type="EMBL" id="GGC78413.1"/>
    </source>
</evidence>
<dbReference type="Pfam" id="PF13672">
    <property type="entry name" value="PP2C_2"/>
    <property type="match status" value="1"/>
</dbReference>
<dbReference type="RefSeq" id="WP_188566533.1">
    <property type="nucleotide sequence ID" value="NZ_BMED01000002.1"/>
</dbReference>
<dbReference type="SMART" id="SM00332">
    <property type="entry name" value="PP2Cc"/>
    <property type="match status" value="1"/>
</dbReference>
<keyword evidence="3" id="KW-1185">Reference proteome</keyword>
<gene>
    <name evidence="2" type="ORF">GCM10011396_26990</name>
</gene>
<sequence length="278" mass="30497">MSNWKQLSPSLYHQLSLGQAYGVTDVGLVRKSNEDNFLIDEELGLVVIGDGMGGHEGGEIASANAIIALRDFIRSFVQERDANALPIAAEHDPDATWSDETMPAVMTLFDAVEFANTQLYTQNLANHNGGGHGMGTTLTGIWQYLDKGLLVVFHVGDSRLYRCRAGELSILTRDQTLYQQAIEEGIVDNLPARNLLLQAIGPTVSVKPDVKSFAYQPGDLYLLCTDGLYGNTPHSAIEEIMRRTHAQNLEQSCLDLIELAKEHGSRDNITAILVICNQ</sequence>
<dbReference type="InterPro" id="IPR036457">
    <property type="entry name" value="PPM-type-like_dom_sf"/>
</dbReference>
<dbReference type="AlphaFoldDB" id="A0A916UN19"/>
<dbReference type="EMBL" id="BMED01000002">
    <property type="protein sequence ID" value="GGC78413.1"/>
    <property type="molecule type" value="Genomic_DNA"/>
</dbReference>
<proteinExistence type="predicted"/>
<reference evidence="2" key="1">
    <citation type="journal article" date="2014" name="Int. J. Syst. Evol. Microbiol.">
        <title>Complete genome sequence of Corynebacterium casei LMG S-19264T (=DSM 44701T), isolated from a smear-ripened cheese.</title>
        <authorList>
            <consortium name="US DOE Joint Genome Institute (JGI-PGF)"/>
            <person name="Walter F."/>
            <person name="Albersmeier A."/>
            <person name="Kalinowski J."/>
            <person name="Ruckert C."/>
        </authorList>
    </citation>
    <scope>NUCLEOTIDE SEQUENCE</scope>
    <source>
        <strain evidence="2">CGMCC 1.10998</strain>
    </source>
</reference>
<reference evidence="2" key="2">
    <citation type="submission" date="2020-09" db="EMBL/GenBank/DDBJ databases">
        <authorList>
            <person name="Sun Q."/>
            <person name="Zhou Y."/>
        </authorList>
    </citation>
    <scope>NUCLEOTIDE SEQUENCE</scope>
    <source>
        <strain evidence="2">CGMCC 1.10998</strain>
    </source>
</reference>
<accession>A0A916UN19</accession>
<evidence type="ECO:0000313" key="3">
    <source>
        <dbReference type="Proteomes" id="UP000637423"/>
    </source>
</evidence>
<dbReference type="SUPFAM" id="SSF81606">
    <property type="entry name" value="PP2C-like"/>
    <property type="match status" value="1"/>
</dbReference>